<dbReference type="GO" id="GO:0046872">
    <property type="term" value="F:metal ion binding"/>
    <property type="evidence" value="ECO:0007669"/>
    <property type="project" value="UniProtKB-KW"/>
</dbReference>
<comment type="catalytic activity">
    <reaction evidence="11">
        <text>DNA(n) + a 2'-deoxyribonucleoside 5'-triphosphate = DNA(n+1) + diphosphate</text>
        <dbReference type="Rhea" id="RHEA:22508"/>
        <dbReference type="Rhea" id="RHEA-COMP:17339"/>
        <dbReference type="Rhea" id="RHEA-COMP:17340"/>
        <dbReference type="ChEBI" id="CHEBI:33019"/>
        <dbReference type="ChEBI" id="CHEBI:61560"/>
        <dbReference type="ChEBI" id="CHEBI:173112"/>
        <dbReference type="EC" id="2.7.7.7"/>
    </reaction>
</comment>
<feature type="compositionally biased region" description="Polar residues" evidence="12">
    <location>
        <begin position="451"/>
        <end position="479"/>
    </location>
</feature>
<accession>A0A087CFC7</accession>
<dbReference type="EC" id="2.7.7.7" evidence="2"/>
<dbReference type="Pfam" id="PF22608">
    <property type="entry name" value="DNAX_ATPase_lid"/>
    <property type="match status" value="1"/>
</dbReference>
<dbReference type="STRING" id="218140.BPSY_0825"/>
<feature type="compositionally biased region" description="Low complexity" evidence="12">
    <location>
        <begin position="675"/>
        <end position="701"/>
    </location>
</feature>
<dbReference type="Gene3D" id="1.10.8.60">
    <property type="match status" value="1"/>
</dbReference>
<feature type="region of interest" description="Disordered" evidence="12">
    <location>
        <begin position="889"/>
        <end position="910"/>
    </location>
</feature>
<protein>
    <recommendedName>
        <fullName evidence="2">DNA-directed DNA polymerase</fullName>
        <ecNumber evidence="2">2.7.7.7</ecNumber>
    </recommendedName>
</protein>
<feature type="domain" description="AAA+ ATPase" evidence="13">
    <location>
        <begin position="36"/>
        <end position="180"/>
    </location>
</feature>
<evidence type="ECO:0000259" key="13">
    <source>
        <dbReference type="SMART" id="SM00382"/>
    </source>
</evidence>
<dbReference type="eggNOG" id="COG2812">
    <property type="taxonomic scope" value="Bacteria"/>
</dbReference>
<dbReference type="NCBIfam" id="TIGR02397">
    <property type="entry name" value="dnaX_nterm"/>
    <property type="match status" value="1"/>
</dbReference>
<dbReference type="InterPro" id="IPR022754">
    <property type="entry name" value="DNA_pol_III_gamma-3"/>
</dbReference>
<dbReference type="InterPro" id="IPR012763">
    <property type="entry name" value="DNA_pol_III_sug/sutau_N"/>
</dbReference>
<gene>
    <name evidence="14" type="ORF">BPSY_0825</name>
</gene>
<evidence type="ECO:0000313" key="14">
    <source>
        <dbReference type="EMBL" id="KFI81977.1"/>
    </source>
</evidence>
<dbReference type="EMBL" id="JGZI01000009">
    <property type="protein sequence ID" value="KFI81977.1"/>
    <property type="molecule type" value="Genomic_DNA"/>
</dbReference>
<dbReference type="OrthoDB" id="9810148at2"/>
<dbReference type="CDD" id="cd00009">
    <property type="entry name" value="AAA"/>
    <property type="match status" value="1"/>
</dbReference>
<evidence type="ECO:0000256" key="6">
    <source>
        <dbReference type="ARBA" id="ARBA00022723"/>
    </source>
</evidence>
<dbReference type="AlphaFoldDB" id="A0A087CFC7"/>
<dbReference type="Pfam" id="PF12169">
    <property type="entry name" value="DNA_pol3_gamma3"/>
    <property type="match status" value="1"/>
</dbReference>
<dbReference type="RefSeq" id="WP_033494562.1">
    <property type="nucleotide sequence ID" value="NZ_JGZI01000009.1"/>
</dbReference>
<dbReference type="GO" id="GO:0003677">
    <property type="term" value="F:DNA binding"/>
    <property type="evidence" value="ECO:0007669"/>
    <property type="project" value="InterPro"/>
</dbReference>
<evidence type="ECO:0000256" key="12">
    <source>
        <dbReference type="SAM" id="MobiDB-lite"/>
    </source>
</evidence>
<keyword evidence="4 14" id="KW-0548">Nucleotidyltransferase</keyword>
<dbReference type="Gene3D" id="1.20.272.10">
    <property type="match status" value="1"/>
</dbReference>
<keyword evidence="5" id="KW-0235">DNA replication</keyword>
<evidence type="ECO:0000256" key="10">
    <source>
        <dbReference type="ARBA" id="ARBA00022932"/>
    </source>
</evidence>
<feature type="compositionally biased region" description="Low complexity" evidence="12">
    <location>
        <begin position="374"/>
        <end position="386"/>
    </location>
</feature>
<keyword evidence="10" id="KW-0239">DNA-directed DNA polymerase</keyword>
<name>A0A087CFC7_9BIFI</name>
<evidence type="ECO:0000256" key="8">
    <source>
        <dbReference type="ARBA" id="ARBA00022833"/>
    </source>
</evidence>
<dbReference type="FunFam" id="3.40.50.300:FF:000014">
    <property type="entry name" value="DNA polymerase III subunit gamma/tau"/>
    <property type="match status" value="1"/>
</dbReference>
<evidence type="ECO:0000256" key="1">
    <source>
        <dbReference type="ARBA" id="ARBA00006360"/>
    </source>
</evidence>
<dbReference type="SUPFAM" id="SSF48019">
    <property type="entry name" value="post-AAA+ oligomerization domain-like"/>
    <property type="match status" value="1"/>
</dbReference>
<evidence type="ECO:0000256" key="4">
    <source>
        <dbReference type="ARBA" id="ARBA00022695"/>
    </source>
</evidence>
<dbReference type="Proteomes" id="UP000029050">
    <property type="component" value="Unassembled WGS sequence"/>
</dbReference>
<dbReference type="SUPFAM" id="SSF52540">
    <property type="entry name" value="P-loop containing nucleoside triphosphate hydrolases"/>
    <property type="match status" value="1"/>
</dbReference>
<feature type="compositionally biased region" description="Basic and acidic residues" evidence="12">
    <location>
        <begin position="787"/>
        <end position="801"/>
    </location>
</feature>
<dbReference type="PANTHER" id="PTHR11669:SF0">
    <property type="entry name" value="PROTEIN STICHEL-LIKE 2"/>
    <property type="match status" value="1"/>
</dbReference>
<comment type="similarity">
    <text evidence="1">Belongs to the DnaX/STICHEL family.</text>
</comment>
<dbReference type="PANTHER" id="PTHR11669">
    <property type="entry name" value="REPLICATION FACTOR C / DNA POLYMERASE III GAMMA-TAU SUBUNIT"/>
    <property type="match status" value="1"/>
</dbReference>
<dbReference type="InterPro" id="IPR003593">
    <property type="entry name" value="AAA+_ATPase"/>
</dbReference>
<dbReference type="GeneID" id="98300028"/>
<feature type="compositionally biased region" description="Basic and acidic residues" evidence="12">
    <location>
        <begin position="818"/>
        <end position="832"/>
    </location>
</feature>
<evidence type="ECO:0000256" key="2">
    <source>
        <dbReference type="ARBA" id="ARBA00012417"/>
    </source>
</evidence>
<feature type="compositionally biased region" description="Polar residues" evidence="12">
    <location>
        <begin position="771"/>
        <end position="785"/>
    </location>
</feature>
<evidence type="ECO:0000256" key="5">
    <source>
        <dbReference type="ARBA" id="ARBA00022705"/>
    </source>
</evidence>
<dbReference type="GO" id="GO:0009360">
    <property type="term" value="C:DNA polymerase III complex"/>
    <property type="evidence" value="ECO:0007669"/>
    <property type="project" value="InterPro"/>
</dbReference>
<feature type="region of interest" description="Disordered" evidence="12">
    <location>
        <begin position="374"/>
        <end position="524"/>
    </location>
</feature>
<keyword evidence="3 14" id="KW-0808">Transferase</keyword>
<keyword evidence="8" id="KW-0862">Zinc</keyword>
<dbReference type="GO" id="GO:0003887">
    <property type="term" value="F:DNA-directed DNA polymerase activity"/>
    <property type="evidence" value="ECO:0007669"/>
    <property type="project" value="UniProtKB-KW"/>
</dbReference>
<proteinExistence type="inferred from homology"/>
<keyword evidence="15" id="KW-1185">Reference proteome</keyword>
<feature type="compositionally biased region" description="Low complexity" evidence="12">
    <location>
        <begin position="496"/>
        <end position="519"/>
    </location>
</feature>
<keyword evidence="9" id="KW-0067">ATP-binding</keyword>
<feature type="region of interest" description="Disordered" evidence="12">
    <location>
        <begin position="657"/>
        <end position="859"/>
    </location>
</feature>
<comment type="caution">
    <text evidence="14">The sequence shown here is derived from an EMBL/GenBank/DDBJ whole genome shotgun (WGS) entry which is preliminary data.</text>
</comment>
<dbReference type="GO" id="GO:0005524">
    <property type="term" value="F:ATP binding"/>
    <property type="evidence" value="ECO:0007669"/>
    <property type="project" value="UniProtKB-KW"/>
</dbReference>
<keyword evidence="7" id="KW-0547">Nucleotide-binding</keyword>
<dbReference type="InterPro" id="IPR045085">
    <property type="entry name" value="HLD_clamp_pol_III_gamma_tau"/>
</dbReference>
<dbReference type="Pfam" id="PF13177">
    <property type="entry name" value="DNA_pol3_delta2"/>
    <property type="match status" value="1"/>
</dbReference>
<keyword evidence="6" id="KW-0479">Metal-binding</keyword>
<dbReference type="InterPro" id="IPR050238">
    <property type="entry name" value="DNA_Rep/Repair_Clamp_Loader"/>
</dbReference>
<organism evidence="14 15">
    <name type="scientific">Bifidobacterium psychraerophilum</name>
    <dbReference type="NCBI Taxonomy" id="218140"/>
    <lineage>
        <taxon>Bacteria</taxon>
        <taxon>Bacillati</taxon>
        <taxon>Actinomycetota</taxon>
        <taxon>Actinomycetes</taxon>
        <taxon>Bifidobacteriales</taxon>
        <taxon>Bifidobacteriaceae</taxon>
        <taxon>Bifidobacterium</taxon>
    </lineage>
</organism>
<dbReference type="GO" id="GO:0006261">
    <property type="term" value="P:DNA-templated DNA replication"/>
    <property type="evidence" value="ECO:0007669"/>
    <property type="project" value="TreeGrafter"/>
</dbReference>
<dbReference type="InterPro" id="IPR027417">
    <property type="entry name" value="P-loop_NTPase"/>
</dbReference>
<feature type="compositionally biased region" description="Low complexity" evidence="12">
    <location>
        <begin position="407"/>
        <end position="443"/>
    </location>
</feature>
<sequence length="910" mass="95334">MALALYRRYRPDTFSGVIGQDQVTVPLGRALDQGKLTHAYLFSGPRGCGKTSCARILARCVNCAKGPTSHPCGECDSCRDLATGGPGSIDVVEIDAASHNGVDDARELRERAGFAPARDRYKIFILDEAHMVTQQGFNAMLKIVEEPPEHVMFIFATTEPEKVIGTIRSRTHHYPFRLVPPEVMGPYLEEVCSKEGIQTQQGVLRLAMRAGGGSMRDTLSVLDQLMVGAQDNTVTLDSAVALLGFTPETLIGEAVDAVIDCDGEKLYGVVQKVVVGGFDPRRFVEDLLSRVRDLLVLTLGGQRAQSVLSDDAEAESMQELERQASSLGLQALTQMAQIINEAVASMSGATSPRMRLELLAAKLLAYRFGEEEAASAPSAGGQAQVAESAPHPRSKGGFVGSRRSETASSGPVSSGPAPSEAVSSGAVPPQSSSPQSSPAHPASTEPRPAPVNTSGDGSAPQTQQDGASTRQAASTQSDRGQGSTSATGAGTGEMAGTGEKTGEAEAVASSSPVEAKASAGPSYGSVDEQWDAVVKELPQDVKEYVSRDKVPSVALDVSTSGRQRLRMTFDTPLSQHAFALAVASEAVGGETSIPKIVLLMVKHSFGAQTFIAPSPTAADGEAVESTRKMSPEQLADIKRRIALDKAGLSAANLGMTGKVAGKPTGNAANTTQHDAAGSRARNASSNAKAPVARSGDTTIGGQDDGGQDDDAAHHRGGHVARPADDVDPWATPQRMPDEAAPGTDQERIPEHHVKKSVSVPDLSDDSDPWLNPSTSAKAVSTGQTASDDPRQSQDDGGRDDGLQTEQHFVGNPAAGAFHADKPRPEIAEEDKAPAGVHGGTANGETAGPANPPVSAEDDVYTMHDKALNSGTALDLDALKQMFDVKQVETFDSDDPLNPINVEHSKQQGHE</sequence>
<evidence type="ECO:0000313" key="15">
    <source>
        <dbReference type="Proteomes" id="UP000029050"/>
    </source>
</evidence>
<dbReference type="InterPro" id="IPR008921">
    <property type="entry name" value="DNA_pol3_clamp-load_cplx_C"/>
</dbReference>
<dbReference type="Gene3D" id="3.40.50.300">
    <property type="entry name" value="P-loop containing nucleotide triphosphate hydrolases"/>
    <property type="match status" value="1"/>
</dbReference>
<evidence type="ECO:0000256" key="3">
    <source>
        <dbReference type="ARBA" id="ARBA00022679"/>
    </source>
</evidence>
<dbReference type="CDD" id="cd18137">
    <property type="entry name" value="HLD_clamp_pol_III_gamma_tau"/>
    <property type="match status" value="1"/>
</dbReference>
<dbReference type="SMART" id="SM00382">
    <property type="entry name" value="AAA"/>
    <property type="match status" value="1"/>
</dbReference>
<evidence type="ECO:0000256" key="9">
    <source>
        <dbReference type="ARBA" id="ARBA00022840"/>
    </source>
</evidence>
<reference evidence="14 15" key="1">
    <citation type="submission" date="2014-03" db="EMBL/GenBank/DDBJ databases">
        <title>Genomics of Bifidobacteria.</title>
        <authorList>
            <person name="Ventura M."/>
            <person name="Milani C."/>
            <person name="Lugli G.A."/>
        </authorList>
    </citation>
    <scope>NUCLEOTIDE SEQUENCE [LARGE SCALE GENOMIC DNA]</scope>
    <source>
        <strain evidence="14 15">LMG 21775</strain>
    </source>
</reference>
<evidence type="ECO:0000256" key="7">
    <source>
        <dbReference type="ARBA" id="ARBA00022741"/>
    </source>
</evidence>
<evidence type="ECO:0000256" key="11">
    <source>
        <dbReference type="ARBA" id="ARBA00049244"/>
    </source>
</evidence>